<name>A0AAW2CXU0_9ROSI</name>
<evidence type="ECO:0000313" key="3">
    <source>
        <dbReference type="Proteomes" id="UP001459277"/>
    </source>
</evidence>
<evidence type="ECO:0000256" key="1">
    <source>
        <dbReference type="SAM" id="SignalP"/>
    </source>
</evidence>
<sequence>MGCRWSFLLWLSLSLSRLVPKRLSSCCNHILISWFYLISSSTLAMSAAESWGVLHSIWTLELNGTTILNLGQGQIALPQGLIMQCNLHERVVHNRQEICFSSPVPMHVISSPVLVESNTTNFLSNDVPGEFLTDEDLEYISRMLAGSHPDPLNRIKPAPPCGTAKDKRYCTDPNRKIRESVYLRKG</sequence>
<reference evidence="2 3" key="1">
    <citation type="submission" date="2024-01" db="EMBL/GenBank/DDBJ databases">
        <title>A telomere-to-telomere, gap-free genome of sweet tea (Lithocarpus litseifolius).</title>
        <authorList>
            <person name="Zhou J."/>
        </authorList>
    </citation>
    <scope>NUCLEOTIDE SEQUENCE [LARGE SCALE GENOMIC DNA]</scope>
    <source>
        <strain evidence="2">Zhou-2022a</strain>
        <tissue evidence="2">Leaf</tissue>
    </source>
</reference>
<protein>
    <submittedName>
        <fullName evidence="2">Uncharacterized protein</fullName>
    </submittedName>
</protein>
<feature type="chain" id="PRO_5043822607" evidence="1">
    <location>
        <begin position="17"/>
        <end position="186"/>
    </location>
</feature>
<proteinExistence type="predicted"/>
<keyword evidence="3" id="KW-1185">Reference proteome</keyword>
<feature type="signal peptide" evidence="1">
    <location>
        <begin position="1"/>
        <end position="16"/>
    </location>
</feature>
<evidence type="ECO:0000313" key="2">
    <source>
        <dbReference type="EMBL" id="KAL0002259.1"/>
    </source>
</evidence>
<organism evidence="2 3">
    <name type="scientific">Lithocarpus litseifolius</name>
    <dbReference type="NCBI Taxonomy" id="425828"/>
    <lineage>
        <taxon>Eukaryota</taxon>
        <taxon>Viridiplantae</taxon>
        <taxon>Streptophyta</taxon>
        <taxon>Embryophyta</taxon>
        <taxon>Tracheophyta</taxon>
        <taxon>Spermatophyta</taxon>
        <taxon>Magnoliopsida</taxon>
        <taxon>eudicotyledons</taxon>
        <taxon>Gunneridae</taxon>
        <taxon>Pentapetalae</taxon>
        <taxon>rosids</taxon>
        <taxon>fabids</taxon>
        <taxon>Fagales</taxon>
        <taxon>Fagaceae</taxon>
        <taxon>Lithocarpus</taxon>
    </lineage>
</organism>
<gene>
    <name evidence="2" type="ORF">SO802_016040</name>
</gene>
<accession>A0AAW2CXU0</accession>
<comment type="caution">
    <text evidence="2">The sequence shown here is derived from an EMBL/GenBank/DDBJ whole genome shotgun (WGS) entry which is preliminary data.</text>
</comment>
<dbReference type="EMBL" id="JAZDWU010000005">
    <property type="protein sequence ID" value="KAL0002259.1"/>
    <property type="molecule type" value="Genomic_DNA"/>
</dbReference>
<dbReference type="AlphaFoldDB" id="A0AAW2CXU0"/>
<dbReference type="Proteomes" id="UP001459277">
    <property type="component" value="Unassembled WGS sequence"/>
</dbReference>
<keyword evidence="1" id="KW-0732">Signal</keyword>